<keyword evidence="2" id="KW-1185">Reference proteome</keyword>
<dbReference type="Gene3D" id="3.40.50.300">
    <property type="entry name" value="P-loop containing nucleotide triphosphate hydrolases"/>
    <property type="match status" value="1"/>
</dbReference>
<dbReference type="EMBL" id="JARACI010000840">
    <property type="protein sequence ID" value="MDD9206296.1"/>
    <property type="molecule type" value="Genomic_DNA"/>
</dbReference>
<organism evidence="1 2">
    <name type="scientific">Georgenia halotolerans</name>
    <dbReference type="NCBI Taxonomy" id="3028317"/>
    <lineage>
        <taxon>Bacteria</taxon>
        <taxon>Bacillati</taxon>
        <taxon>Actinomycetota</taxon>
        <taxon>Actinomycetes</taxon>
        <taxon>Micrococcales</taxon>
        <taxon>Bogoriellaceae</taxon>
        <taxon>Georgenia</taxon>
    </lineage>
</organism>
<comment type="caution">
    <text evidence="1">The sequence shown here is derived from an EMBL/GenBank/DDBJ whole genome shotgun (WGS) entry which is preliminary data.</text>
</comment>
<feature type="non-terminal residue" evidence="1">
    <location>
        <position position="1"/>
    </location>
</feature>
<dbReference type="InterPro" id="IPR027417">
    <property type="entry name" value="P-loop_NTPase"/>
</dbReference>
<gene>
    <name evidence="1" type="ORF">PU560_07420</name>
</gene>
<evidence type="ECO:0000313" key="1">
    <source>
        <dbReference type="EMBL" id="MDD9206296.1"/>
    </source>
</evidence>
<name>A0ABT5TW57_9MICO</name>
<accession>A0ABT5TW57</accession>
<sequence>TLVNSLVGERVSTASAIRPTTRRPLLVHHPDDAAWFTDDRILPGMARVTGGDGAAQPATGAVHAELELRASGSMPPGLALLDAPDIDSVVQENRRLATQLLAAADLWIFVTTASRYADAVPWELLAEAAARRLVVGVVLDRVPTGVSVEVRQDLAERLEDAGLARAPLFVIGEADLGTDGLLPGPDVAAIAGWLRGLAADAGSRASVARQTLRGAVAAALERAEDVAAGLRDQSAAGGELADRVDDAYAQSLERVMESTADGAMLRGEVLARWQEFVGTGDLFKSVEAHVGRVRDRLNAFLRGRPAPTAPVEEAIESGLQTLLVAEAQRAGDAVERQWRERPGTEELLQDAVAGLTPGDRLSAEAAEVVRAWQGRLLTMVREEGGDRRMTARVLSFGVNGLGIALMIVIFASTGGLSGAEIGVAGGTALVAQRLLEAVFGDQAVRSMALRARQDLHERAGGFLARQAQPFRRALDTLDLDHDAADRVIEAVTAVRAARTAEGAR</sequence>
<dbReference type="SUPFAM" id="SSF52540">
    <property type="entry name" value="P-loop containing nucleoside triphosphate hydrolases"/>
    <property type="match status" value="1"/>
</dbReference>
<reference evidence="1" key="1">
    <citation type="submission" date="2023-02" db="EMBL/GenBank/DDBJ databases">
        <title>Georgenia sp.10Sc9-8, isolated from a soil sample collected from the Taklamakan desert.</title>
        <authorList>
            <person name="Liu S."/>
        </authorList>
    </citation>
    <scope>NUCLEOTIDE SEQUENCE</scope>
    <source>
        <strain evidence="1">10Sc9-8</strain>
    </source>
</reference>
<proteinExistence type="predicted"/>
<dbReference type="Proteomes" id="UP001165561">
    <property type="component" value="Unassembled WGS sequence"/>
</dbReference>
<evidence type="ECO:0000313" key="2">
    <source>
        <dbReference type="Proteomes" id="UP001165561"/>
    </source>
</evidence>
<protein>
    <submittedName>
        <fullName evidence="1">ABC transporter</fullName>
    </submittedName>
</protein>